<name>A0A6J4PJD4_9ACTN</name>
<evidence type="ECO:0000256" key="1">
    <source>
        <dbReference type="SAM" id="MobiDB-lite"/>
    </source>
</evidence>
<accession>A0A6J4PJD4</accession>
<evidence type="ECO:0000313" key="2">
    <source>
        <dbReference type="EMBL" id="CAA9411908.1"/>
    </source>
</evidence>
<feature type="region of interest" description="Disordered" evidence="1">
    <location>
        <begin position="1"/>
        <end position="29"/>
    </location>
</feature>
<dbReference type="AlphaFoldDB" id="A0A6J4PJD4"/>
<feature type="compositionally biased region" description="Low complexity" evidence="1">
    <location>
        <begin position="1"/>
        <end position="21"/>
    </location>
</feature>
<proteinExistence type="predicted"/>
<dbReference type="EMBL" id="CADCUT010000119">
    <property type="protein sequence ID" value="CAA9411908.1"/>
    <property type="molecule type" value="Genomic_DNA"/>
</dbReference>
<gene>
    <name evidence="2" type="ORF">AVDCRST_MAG03-1928</name>
</gene>
<sequence length="66" mass="6794">MAPLMAGPSSGAGDPSGGPAPVDQASVSRQDRLSARSLNACRFQGDFVVGQIFAYLSSMLSTEFGK</sequence>
<protein>
    <submittedName>
        <fullName evidence="2">Uncharacterized protein</fullName>
    </submittedName>
</protein>
<reference evidence="2" key="1">
    <citation type="submission" date="2020-02" db="EMBL/GenBank/DDBJ databases">
        <authorList>
            <person name="Meier V. D."/>
        </authorList>
    </citation>
    <scope>NUCLEOTIDE SEQUENCE</scope>
    <source>
        <strain evidence="2">AVDCRST_MAG03</strain>
    </source>
</reference>
<organism evidence="2">
    <name type="scientific">uncultured Rubrobacteraceae bacterium</name>
    <dbReference type="NCBI Taxonomy" id="349277"/>
    <lineage>
        <taxon>Bacteria</taxon>
        <taxon>Bacillati</taxon>
        <taxon>Actinomycetota</taxon>
        <taxon>Rubrobacteria</taxon>
        <taxon>Rubrobacterales</taxon>
        <taxon>Rubrobacteraceae</taxon>
        <taxon>environmental samples</taxon>
    </lineage>
</organism>